<evidence type="ECO:0000256" key="2">
    <source>
        <dbReference type="ARBA" id="ARBA00022801"/>
    </source>
</evidence>
<dbReference type="Gene3D" id="3.30.1220.10">
    <property type="entry name" value="CobW-like, C-terminal domain"/>
    <property type="match status" value="1"/>
</dbReference>
<dbReference type="AlphaFoldDB" id="A0A9C7Q1H6"/>
<dbReference type="SMART" id="SM00833">
    <property type="entry name" value="CobW_C"/>
    <property type="match status" value="2"/>
</dbReference>
<dbReference type="InterPro" id="IPR051927">
    <property type="entry name" value="Zn_Chap_cDPG_Synth"/>
</dbReference>
<keyword evidence="8" id="KW-1185">Reference proteome</keyword>
<keyword evidence="1" id="KW-0547">Nucleotide-binding</keyword>
<dbReference type="Pfam" id="PF07683">
    <property type="entry name" value="CobW_C"/>
    <property type="match status" value="2"/>
</dbReference>
<dbReference type="Gene3D" id="3.40.50.300">
    <property type="entry name" value="P-loop containing nucleotide triphosphate hydrolases"/>
    <property type="match status" value="2"/>
</dbReference>
<evidence type="ECO:0000256" key="5">
    <source>
        <dbReference type="ARBA" id="ARBA00049117"/>
    </source>
</evidence>
<dbReference type="SUPFAM" id="SSF52540">
    <property type="entry name" value="P-loop containing nucleoside triphosphate hydrolases"/>
    <property type="match status" value="1"/>
</dbReference>
<evidence type="ECO:0000313" key="7">
    <source>
        <dbReference type="EMBL" id="GJQ14743.1"/>
    </source>
</evidence>
<dbReference type="PANTHER" id="PTHR43603">
    <property type="entry name" value="COBW DOMAIN-CONTAINING PROTEIN DDB_G0274527"/>
    <property type="match status" value="1"/>
</dbReference>
<reference evidence="7" key="2">
    <citation type="submission" date="2022-01" db="EMBL/GenBank/DDBJ databases">
        <authorList>
            <person name="Hirooka S."/>
            <person name="Miyagishima S.Y."/>
        </authorList>
    </citation>
    <scope>NUCLEOTIDE SEQUENCE</scope>
    <source>
        <strain evidence="7">NBRC 102759</strain>
    </source>
</reference>
<evidence type="ECO:0000313" key="8">
    <source>
        <dbReference type="Proteomes" id="UP001061958"/>
    </source>
</evidence>
<sequence>MKRKAVAYLPCSRSRIVVDSENMENTISSCKGYHNNTSISFLNNLAHHLVAWNNCQRCHRRLICSSWKEHTSHWGSRAEKNVNRLCRKRTTWRGTPIALPTNFYKQNQLLATTVVGGAYVLDGEEGESRASIETLAAKIEKESPNEEKEEKSLSVSCTTHSHNDNYGSCNNNNGSIGSSELPITVIVGPDINGRLELVRHAMNSLASNLRIVYLGLIGPPGFKQVQENSRRVISASDRKRDSPRLPMDKIQVNTESDSREDCFVRDKESVSKSRMGGIPGRVAFCASKEELFEQLENIVKEGKSDYVILDGGATSEPQVIAKMIESHFSSFSEEKKSLERIVRIDSLVTVLDASKFLEEMYNPDSLASEIGEAEMDASQIFISQLEYANLIVLNRVDELSEQSINQLEQVLRVLNMDALRIRALSGKIPVSYFANCRYYQSNKLEFLPTWKKLWTSTSYGIDMKASNDVDSGINNCIDNKDENAAENLSRQDTTTSFSTEKGDDSAIVPEWLSFYSFVYSADRPFHPKRLYSHISNSETFRGIIRSIGKIWLATRMDSPLEWNQVGSTVSLKRGSPFYVTLPKEEWPKDDKARSEISASWNKRFGDRKTIIVFLGIDMNRNQLERMLDSCLLQDEEMVFTDAWASFEDPFQDLVPVQEQELERRSDLENKDIVEANGSQESTFDIQKASPIVPSALDVLTSLFSENASDGTESTSFVTVDCSTSITHEALETDASYILRKGDPYKTQEMLQTFPKNGLPITILTGFLGSGKTTLLNYILSQSGSMKIAVVVNDFGELDIDSRLVEKSICQDKGSLLVELSNGCICCNVNGSFVESLERLKKQEKQFDYVIVETTGLADPVPLIHSIVSTDLVDEYRIDGVLTLVDASNFDIYHQFDSEVALNQILSADAVLISKTDLVSQQRLDEVIEFLNRVKPGIRILRCIRGRVPLPLILDIGTSVEAMKQSLSLANNQKDYFLQQRLDDSHSHSEHLEQEQFVSVSFESEKPFDVRRFRDNFLQKLPDNVFRAKGLLKFDGYPQRYIFQLSGRRADFDEDEWPKDEPLKNQLVLIGRQLDSKQLENILWSCLVS</sequence>
<evidence type="ECO:0000256" key="3">
    <source>
        <dbReference type="ARBA" id="ARBA00023186"/>
    </source>
</evidence>
<gene>
    <name evidence="7" type="ORF">GpartN1_g6534.t1</name>
</gene>
<comment type="caution">
    <text evidence="7">The sequence shown here is derived from an EMBL/GenBank/DDBJ whole genome shotgun (WGS) entry which is preliminary data.</text>
</comment>
<dbReference type="GO" id="GO:0000166">
    <property type="term" value="F:nucleotide binding"/>
    <property type="evidence" value="ECO:0007669"/>
    <property type="project" value="UniProtKB-KW"/>
</dbReference>
<feature type="domain" description="CobW C-terminal" evidence="6">
    <location>
        <begin position="996"/>
        <end position="1086"/>
    </location>
</feature>
<name>A0A9C7Q1H6_9RHOD</name>
<dbReference type="InterPro" id="IPR027417">
    <property type="entry name" value="P-loop_NTPase"/>
</dbReference>
<proteinExistence type="inferred from homology"/>
<accession>A0A9C7Q1H6</accession>
<dbReference type="PANTHER" id="PTHR43603:SF1">
    <property type="entry name" value="ZINC-REGULATED GTPASE METALLOPROTEIN ACTIVATOR 1"/>
    <property type="match status" value="1"/>
</dbReference>
<dbReference type="SUPFAM" id="SSF90002">
    <property type="entry name" value="Hypothetical protein YjiA, C-terminal domain"/>
    <property type="match status" value="2"/>
</dbReference>
<feature type="domain" description="CobW C-terminal" evidence="6">
    <location>
        <begin position="514"/>
        <end position="631"/>
    </location>
</feature>
<dbReference type="OrthoDB" id="258627at2759"/>
<comment type="similarity">
    <text evidence="4">Belongs to the SIMIBI class G3E GTPase family. ZNG1 subfamily.</text>
</comment>
<reference evidence="7" key="1">
    <citation type="journal article" date="2022" name="Proc. Natl. Acad. Sci. U.S.A.">
        <title>Life cycle and functional genomics of the unicellular red alga Galdieria for elucidating algal and plant evolution and industrial use.</title>
        <authorList>
            <person name="Hirooka S."/>
            <person name="Itabashi T."/>
            <person name="Ichinose T.M."/>
            <person name="Onuma R."/>
            <person name="Fujiwara T."/>
            <person name="Yamashita S."/>
            <person name="Jong L.W."/>
            <person name="Tomita R."/>
            <person name="Iwane A.H."/>
            <person name="Miyagishima S.Y."/>
        </authorList>
    </citation>
    <scope>NUCLEOTIDE SEQUENCE</scope>
    <source>
        <strain evidence="7">NBRC 102759</strain>
    </source>
</reference>
<dbReference type="GO" id="GO:0016787">
    <property type="term" value="F:hydrolase activity"/>
    <property type="evidence" value="ECO:0007669"/>
    <property type="project" value="UniProtKB-KW"/>
</dbReference>
<evidence type="ECO:0000256" key="4">
    <source>
        <dbReference type="ARBA" id="ARBA00034320"/>
    </source>
</evidence>
<dbReference type="EMBL" id="BQMJ01000059">
    <property type="protein sequence ID" value="GJQ14743.1"/>
    <property type="molecule type" value="Genomic_DNA"/>
</dbReference>
<protein>
    <recommendedName>
        <fullName evidence="6">CobW C-terminal domain-containing protein</fullName>
    </recommendedName>
</protein>
<dbReference type="InterPro" id="IPR036627">
    <property type="entry name" value="CobW-likC_sf"/>
</dbReference>
<keyword evidence="2" id="KW-0378">Hydrolase</keyword>
<comment type="catalytic activity">
    <reaction evidence="5">
        <text>GTP + H2O = GDP + phosphate + H(+)</text>
        <dbReference type="Rhea" id="RHEA:19669"/>
        <dbReference type="ChEBI" id="CHEBI:15377"/>
        <dbReference type="ChEBI" id="CHEBI:15378"/>
        <dbReference type="ChEBI" id="CHEBI:37565"/>
        <dbReference type="ChEBI" id="CHEBI:43474"/>
        <dbReference type="ChEBI" id="CHEBI:58189"/>
    </reaction>
    <physiologicalReaction direction="left-to-right" evidence="5">
        <dbReference type="Rhea" id="RHEA:19670"/>
    </physiologicalReaction>
</comment>
<dbReference type="Proteomes" id="UP001061958">
    <property type="component" value="Unassembled WGS sequence"/>
</dbReference>
<organism evidence="7 8">
    <name type="scientific">Galdieria partita</name>
    <dbReference type="NCBI Taxonomy" id="83374"/>
    <lineage>
        <taxon>Eukaryota</taxon>
        <taxon>Rhodophyta</taxon>
        <taxon>Bangiophyceae</taxon>
        <taxon>Galdieriales</taxon>
        <taxon>Galdieriaceae</taxon>
        <taxon>Galdieria</taxon>
    </lineage>
</organism>
<evidence type="ECO:0000259" key="6">
    <source>
        <dbReference type="SMART" id="SM00833"/>
    </source>
</evidence>
<dbReference type="InterPro" id="IPR011629">
    <property type="entry name" value="CobW-like_C"/>
</dbReference>
<evidence type="ECO:0000256" key="1">
    <source>
        <dbReference type="ARBA" id="ARBA00022741"/>
    </source>
</evidence>
<dbReference type="Pfam" id="PF02492">
    <property type="entry name" value="cobW"/>
    <property type="match status" value="2"/>
</dbReference>
<dbReference type="InterPro" id="IPR003495">
    <property type="entry name" value="CobW/HypB/UreG_nucleotide-bd"/>
</dbReference>
<dbReference type="CDD" id="cd03112">
    <property type="entry name" value="CobW-like"/>
    <property type="match status" value="1"/>
</dbReference>
<keyword evidence="3" id="KW-0143">Chaperone</keyword>